<feature type="domain" description="Cobalamin synthesis G N-terminal" evidence="8">
    <location>
        <begin position="39"/>
        <end position="118"/>
    </location>
</feature>
<dbReference type="InterPro" id="IPR002750">
    <property type="entry name" value="CobE/GbiG_C"/>
</dbReference>
<dbReference type="Pfam" id="PF11760">
    <property type="entry name" value="CbiG_N"/>
    <property type="match status" value="1"/>
</dbReference>
<dbReference type="Gene3D" id="3.30.950.10">
    <property type="entry name" value="Methyltransferase, Cobalt-precorrin-4 Transmethylase, Domain 2"/>
    <property type="match status" value="1"/>
</dbReference>
<dbReference type="Pfam" id="PF01890">
    <property type="entry name" value="CbiG_C"/>
    <property type="match status" value="1"/>
</dbReference>
<proteinExistence type="predicted"/>
<dbReference type="SUPFAM" id="SSF53790">
    <property type="entry name" value="Tetrapyrrole methylase"/>
    <property type="match status" value="1"/>
</dbReference>
<keyword evidence="5" id="KW-0949">S-adenosyl-L-methionine</keyword>
<accession>A0ABP7EUC3</accession>
<dbReference type="InterPro" id="IPR000878">
    <property type="entry name" value="4pyrrol_Mease"/>
</dbReference>
<evidence type="ECO:0000259" key="8">
    <source>
        <dbReference type="Pfam" id="PF11760"/>
    </source>
</evidence>
<dbReference type="SUPFAM" id="SSF159664">
    <property type="entry name" value="CobE/GbiG C-terminal domain-like"/>
    <property type="match status" value="1"/>
</dbReference>
<dbReference type="InterPro" id="IPR014777">
    <property type="entry name" value="4pyrrole_Mease_sub1"/>
</dbReference>
<evidence type="ECO:0000256" key="1">
    <source>
        <dbReference type="ARBA" id="ARBA00004953"/>
    </source>
</evidence>
<dbReference type="RefSeq" id="WP_344966323.1">
    <property type="nucleotide sequence ID" value="NZ_BAABDD010000001.1"/>
</dbReference>
<name>A0ABP7EUC3_9ACTN</name>
<protein>
    <submittedName>
        <fullName evidence="9">Precorrin-3B C(17)-methyltransferase</fullName>
    </submittedName>
</protein>
<evidence type="ECO:0000256" key="3">
    <source>
        <dbReference type="ARBA" id="ARBA00022603"/>
    </source>
</evidence>
<evidence type="ECO:0000256" key="5">
    <source>
        <dbReference type="ARBA" id="ARBA00022691"/>
    </source>
</evidence>
<comment type="caution">
    <text evidence="9">The sequence shown here is derived from an EMBL/GenBank/DDBJ whole genome shotgun (WGS) entry which is preliminary data.</text>
</comment>
<evidence type="ECO:0000259" key="6">
    <source>
        <dbReference type="Pfam" id="PF00590"/>
    </source>
</evidence>
<dbReference type="PANTHER" id="PTHR47036:SF1">
    <property type="entry name" value="COBALT-FACTOR III C(17)-METHYLTRANSFERASE-RELATED"/>
    <property type="match status" value="1"/>
</dbReference>
<dbReference type="InterPro" id="IPR006363">
    <property type="entry name" value="Cbl_synth_CobJ/CibH_dom"/>
</dbReference>
<dbReference type="InterPro" id="IPR036518">
    <property type="entry name" value="CobE/GbiG_C_sf"/>
</dbReference>
<evidence type="ECO:0000256" key="4">
    <source>
        <dbReference type="ARBA" id="ARBA00022679"/>
    </source>
</evidence>
<keyword evidence="2" id="KW-0169">Cobalamin biosynthesis</keyword>
<dbReference type="NCBIfam" id="TIGR01466">
    <property type="entry name" value="cobJ_cbiH"/>
    <property type="match status" value="1"/>
</dbReference>
<comment type="pathway">
    <text evidence="1">Cofactor biosynthesis; adenosylcobalamin biosynthesis.</text>
</comment>
<gene>
    <name evidence="9" type="primary">cobJ</name>
    <name evidence="9" type="ORF">GCM10022402_02010</name>
</gene>
<organism evidence="9 10">
    <name type="scientific">Salinactinospora qingdaonensis</name>
    <dbReference type="NCBI Taxonomy" id="702744"/>
    <lineage>
        <taxon>Bacteria</taxon>
        <taxon>Bacillati</taxon>
        <taxon>Actinomycetota</taxon>
        <taxon>Actinomycetes</taxon>
        <taxon>Streptosporangiales</taxon>
        <taxon>Nocardiopsidaceae</taxon>
        <taxon>Salinactinospora</taxon>
    </lineage>
</organism>
<keyword evidence="4" id="KW-0808">Transferase</keyword>
<feature type="domain" description="Tetrapyrrole methylase" evidence="6">
    <location>
        <begin position="337"/>
        <end position="541"/>
    </location>
</feature>
<keyword evidence="10" id="KW-1185">Reference proteome</keyword>
<dbReference type="InterPro" id="IPR051810">
    <property type="entry name" value="Precorrin_MeTrfase"/>
</dbReference>
<dbReference type="EMBL" id="BAABDD010000001">
    <property type="protein sequence ID" value="GAA3725002.1"/>
    <property type="molecule type" value="Genomic_DNA"/>
</dbReference>
<evidence type="ECO:0000313" key="9">
    <source>
        <dbReference type="EMBL" id="GAA3725002.1"/>
    </source>
</evidence>
<dbReference type="Gene3D" id="3.30.420.180">
    <property type="entry name" value="CobE/GbiG C-terminal domain"/>
    <property type="match status" value="1"/>
</dbReference>
<dbReference type="CDD" id="cd11646">
    <property type="entry name" value="Precorrin_3B_C17_MT"/>
    <property type="match status" value="1"/>
</dbReference>
<evidence type="ECO:0000313" key="10">
    <source>
        <dbReference type="Proteomes" id="UP001500908"/>
    </source>
</evidence>
<evidence type="ECO:0000256" key="2">
    <source>
        <dbReference type="ARBA" id="ARBA00022573"/>
    </source>
</evidence>
<dbReference type="PANTHER" id="PTHR47036">
    <property type="entry name" value="COBALT-FACTOR III C(17)-METHYLTRANSFERASE-RELATED"/>
    <property type="match status" value="1"/>
</dbReference>
<evidence type="ECO:0000259" key="7">
    <source>
        <dbReference type="Pfam" id="PF01890"/>
    </source>
</evidence>
<keyword evidence="3" id="KW-0489">Methyltransferase</keyword>
<dbReference type="InterPro" id="IPR014776">
    <property type="entry name" value="4pyrrole_Mease_sub2"/>
</dbReference>
<feature type="domain" description="CobE/GbiG C-terminal" evidence="7">
    <location>
        <begin position="208"/>
        <end position="329"/>
    </location>
</feature>
<dbReference type="SUPFAM" id="SSF159672">
    <property type="entry name" value="CbiG N-terminal domain-like"/>
    <property type="match status" value="1"/>
</dbReference>
<dbReference type="Pfam" id="PF00590">
    <property type="entry name" value="TP_methylase"/>
    <property type="match status" value="1"/>
</dbReference>
<dbReference type="Proteomes" id="UP001500908">
    <property type="component" value="Unassembled WGS sequence"/>
</dbReference>
<dbReference type="Gene3D" id="3.40.50.11220">
    <property type="match status" value="1"/>
</dbReference>
<dbReference type="InterPro" id="IPR038029">
    <property type="entry name" value="GbiG_N_sf"/>
</dbReference>
<sequence length="579" mass="60016">MGAIGVVAVTAAGRAVGERLRAVWPDEVEVVTADRPAEALQRAFRDSDAVVAFVAVGATVRVLAPLIGDKTTDPPVVCVDEALRYAVPVLGGHYGANTLAHRLSKTLGCTAVVTTASDSVAATPLDSYGADLGCSVADPAPLARVGARLLSGEPVRLEGTREWPLPPLPPNAAPEVTEPGAAVIRVDDRTDTVVTASADTLVYRPPSLVVGVGAARGVSAAEVTELIEAALTDAALAGASVRCVATVDLKADESGIVEAARQRGWRLRAFPAADLAAIDVPHPSELVRSEVGTPSVAEAAALHAAALDGRSAELVVAKRKSPNATVAVARLRPRGRLCVVGLGPGARDLTAPRALAQLRRASVVVGLDQYIDQIRDLLAPGTQVVASGLGQEEERARTAVEQARAGAAVALIGSGDAGVYAMASPALDAAGTDIDVVGVPGITAAVAAAHLLGAPLGHDHAYISLSDLHTPWEAIERRVRAAAEGDFTVCFYNPRSRNRDWQFPRALELLAAHRPPETPVGHVRNAARDGERVTVTTLADMLDGGAAEVDMYTVVVVGSTASRIVAGRFVTPRGYRWKE</sequence>
<dbReference type="InterPro" id="IPR021744">
    <property type="entry name" value="CbiG_N"/>
</dbReference>
<reference evidence="10" key="1">
    <citation type="journal article" date="2019" name="Int. J. Syst. Evol. Microbiol.">
        <title>The Global Catalogue of Microorganisms (GCM) 10K type strain sequencing project: providing services to taxonomists for standard genome sequencing and annotation.</title>
        <authorList>
            <consortium name="The Broad Institute Genomics Platform"/>
            <consortium name="The Broad Institute Genome Sequencing Center for Infectious Disease"/>
            <person name="Wu L."/>
            <person name="Ma J."/>
        </authorList>
    </citation>
    <scope>NUCLEOTIDE SEQUENCE [LARGE SCALE GENOMIC DNA]</scope>
    <source>
        <strain evidence="10">JCM 17137</strain>
    </source>
</reference>
<dbReference type="Gene3D" id="3.40.1010.10">
    <property type="entry name" value="Cobalt-precorrin-4 Transmethylase, Domain 1"/>
    <property type="match status" value="1"/>
</dbReference>
<dbReference type="InterPro" id="IPR035996">
    <property type="entry name" value="4pyrrol_Methylase_sf"/>
</dbReference>